<reference evidence="1 2" key="1">
    <citation type="submission" date="2019-04" db="EMBL/GenBank/DDBJ databases">
        <title>Genome sequencing of Clostridium botulinum Groups I-IV and Clostridium butyricum.</title>
        <authorList>
            <person name="Brunt J."/>
            <person name="Van Vliet A.H.M."/>
            <person name="Stringer S.C."/>
            <person name="Carter A.T."/>
            <person name="Peck M.W."/>
        </authorList>
    </citation>
    <scope>NUCLEOTIDE SEQUENCE [LARGE SCALE GENOMIC DNA]</scope>
    <source>
        <strain evidence="1 2">1605</strain>
    </source>
</reference>
<comment type="caution">
    <text evidence="1">The sequence shown here is derived from an EMBL/GenBank/DDBJ whole genome shotgun (WGS) entry which is preliminary data.</text>
</comment>
<dbReference type="Proteomes" id="UP000476820">
    <property type="component" value="Unassembled WGS sequence"/>
</dbReference>
<dbReference type="AlphaFoldDB" id="A0A6B4V805"/>
<evidence type="ECO:0000313" key="2">
    <source>
        <dbReference type="Proteomes" id="UP000476820"/>
    </source>
</evidence>
<proteinExistence type="predicted"/>
<evidence type="ECO:0000313" key="1">
    <source>
        <dbReference type="EMBL" id="NFF87673.1"/>
    </source>
</evidence>
<name>A0A6B4V805_CLOBO</name>
<accession>A0A6B4V805</accession>
<gene>
    <name evidence="1" type="ORF">FC774_07270</name>
</gene>
<organism evidence="1 2">
    <name type="scientific">Clostridium botulinum</name>
    <dbReference type="NCBI Taxonomy" id="1491"/>
    <lineage>
        <taxon>Bacteria</taxon>
        <taxon>Bacillati</taxon>
        <taxon>Bacillota</taxon>
        <taxon>Clostridia</taxon>
        <taxon>Eubacteriales</taxon>
        <taxon>Clostridiaceae</taxon>
        <taxon>Clostridium</taxon>
    </lineage>
</organism>
<protein>
    <submittedName>
        <fullName evidence="1">Uncharacterized protein</fullName>
    </submittedName>
</protein>
<sequence>MKTLIIYDNEGKIYSQMSEGYPIPKNEVQFLEIEIPEGKRFKKIDTSVIPHNIILEDIPKSQIELLQEELAQNTKEIAKKDLAIEQLQKDLADLTKQIALGGK</sequence>
<dbReference type="EMBL" id="SWOV01000014">
    <property type="protein sequence ID" value="NFF87673.1"/>
    <property type="molecule type" value="Genomic_DNA"/>
</dbReference>